<dbReference type="EMBL" id="KN835812">
    <property type="protein sequence ID" value="KIK34084.1"/>
    <property type="molecule type" value="Genomic_DNA"/>
</dbReference>
<feature type="domain" description="VHS" evidence="1">
    <location>
        <begin position="22"/>
        <end position="61"/>
    </location>
</feature>
<dbReference type="SUPFAM" id="SSF48464">
    <property type="entry name" value="ENTH/VHS domain"/>
    <property type="match status" value="1"/>
</dbReference>
<proteinExistence type="predicted"/>
<dbReference type="PROSITE" id="PS50179">
    <property type="entry name" value="VHS"/>
    <property type="match status" value="1"/>
</dbReference>
<gene>
    <name evidence="2" type="ORF">CY34DRAFT_67401</name>
</gene>
<dbReference type="InterPro" id="IPR002014">
    <property type="entry name" value="VHS_dom"/>
</dbReference>
<dbReference type="Pfam" id="PF00790">
    <property type="entry name" value="VHS"/>
    <property type="match status" value="1"/>
</dbReference>
<dbReference type="HOGENOM" id="CLU_2929216_0_0_1"/>
<dbReference type="GO" id="GO:0016192">
    <property type="term" value="P:vesicle-mediated transport"/>
    <property type="evidence" value="ECO:0007669"/>
    <property type="project" value="UniProtKB-ARBA"/>
</dbReference>
<evidence type="ECO:0000259" key="1">
    <source>
        <dbReference type="PROSITE" id="PS50179"/>
    </source>
</evidence>
<dbReference type="Proteomes" id="UP000054485">
    <property type="component" value="Unassembled WGS sequence"/>
</dbReference>
<sequence>EDTSDKATSELIPNGSEDVALALNFESCDQIRFKSAPAKVAMRALKRSLNHENLNVQLLAL</sequence>
<name>A0A0D0A7F5_9AGAM</name>
<dbReference type="STRING" id="930992.A0A0D0A7F5"/>
<dbReference type="GO" id="GO:0007034">
    <property type="term" value="P:vacuolar transport"/>
    <property type="evidence" value="ECO:0007669"/>
    <property type="project" value="UniProtKB-ARBA"/>
</dbReference>
<dbReference type="OrthoDB" id="957735at2759"/>
<dbReference type="Gene3D" id="1.25.40.90">
    <property type="match status" value="1"/>
</dbReference>
<evidence type="ECO:0000313" key="3">
    <source>
        <dbReference type="Proteomes" id="UP000054485"/>
    </source>
</evidence>
<reference evidence="3" key="2">
    <citation type="submission" date="2015-01" db="EMBL/GenBank/DDBJ databases">
        <title>Evolutionary Origins and Diversification of the Mycorrhizal Mutualists.</title>
        <authorList>
            <consortium name="DOE Joint Genome Institute"/>
            <consortium name="Mycorrhizal Genomics Consortium"/>
            <person name="Kohler A."/>
            <person name="Kuo A."/>
            <person name="Nagy L.G."/>
            <person name="Floudas D."/>
            <person name="Copeland A."/>
            <person name="Barry K.W."/>
            <person name="Cichocki N."/>
            <person name="Veneault-Fourrey C."/>
            <person name="LaButti K."/>
            <person name="Lindquist E.A."/>
            <person name="Lipzen A."/>
            <person name="Lundell T."/>
            <person name="Morin E."/>
            <person name="Murat C."/>
            <person name="Riley R."/>
            <person name="Ohm R."/>
            <person name="Sun H."/>
            <person name="Tunlid A."/>
            <person name="Henrissat B."/>
            <person name="Grigoriev I.V."/>
            <person name="Hibbett D.S."/>
            <person name="Martin F."/>
        </authorList>
    </citation>
    <scope>NUCLEOTIDE SEQUENCE [LARGE SCALE GENOMIC DNA]</scope>
    <source>
        <strain evidence="3">UH-Slu-Lm8-n1</strain>
    </source>
</reference>
<dbReference type="InParanoid" id="A0A0D0A7F5"/>
<reference evidence="2 3" key="1">
    <citation type="submission" date="2014-04" db="EMBL/GenBank/DDBJ databases">
        <authorList>
            <consortium name="DOE Joint Genome Institute"/>
            <person name="Kuo A."/>
            <person name="Ruytinx J."/>
            <person name="Rineau F."/>
            <person name="Colpaert J."/>
            <person name="Kohler A."/>
            <person name="Nagy L.G."/>
            <person name="Floudas D."/>
            <person name="Copeland A."/>
            <person name="Barry K.W."/>
            <person name="Cichocki N."/>
            <person name="Veneault-Fourrey C."/>
            <person name="LaButti K."/>
            <person name="Lindquist E.A."/>
            <person name="Lipzen A."/>
            <person name="Lundell T."/>
            <person name="Morin E."/>
            <person name="Murat C."/>
            <person name="Sun H."/>
            <person name="Tunlid A."/>
            <person name="Henrissat B."/>
            <person name="Grigoriev I.V."/>
            <person name="Hibbett D.S."/>
            <person name="Martin F."/>
            <person name="Nordberg H.P."/>
            <person name="Cantor M.N."/>
            <person name="Hua S.X."/>
        </authorList>
    </citation>
    <scope>NUCLEOTIDE SEQUENCE [LARGE SCALE GENOMIC DNA]</scope>
    <source>
        <strain evidence="2 3">UH-Slu-Lm8-n1</strain>
    </source>
</reference>
<evidence type="ECO:0000313" key="2">
    <source>
        <dbReference type="EMBL" id="KIK34084.1"/>
    </source>
</evidence>
<dbReference type="AlphaFoldDB" id="A0A0D0A7F5"/>
<dbReference type="GO" id="GO:0043130">
    <property type="term" value="F:ubiquitin binding"/>
    <property type="evidence" value="ECO:0007669"/>
    <property type="project" value="InterPro"/>
</dbReference>
<accession>A0A0D0A7F5</accession>
<dbReference type="InterPro" id="IPR008942">
    <property type="entry name" value="ENTH_VHS"/>
</dbReference>
<organism evidence="2 3">
    <name type="scientific">Suillus luteus UH-Slu-Lm8-n1</name>
    <dbReference type="NCBI Taxonomy" id="930992"/>
    <lineage>
        <taxon>Eukaryota</taxon>
        <taxon>Fungi</taxon>
        <taxon>Dikarya</taxon>
        <taxon>Basidiomycota</taxon>
        <taxon>Agaricomycotina</taxon>
        <taxon>Agaricomycetes</taxon>
        <taxon>Agaricomycetidae</taxon>
        <taxon>Boletales</taxon>
        <taxon>Suillineae</taxon>
        <taxon>Suillaceae</taxon>
        <taxon>Suillus</taxon>
    </lineage>
</organism>
<dbReference type="GO" id="GO:0035091">
    <property type="term" value="F:phosphatidylinositol binding"/>
    <property type="evidence" value="ECO:0007669"/>
    <property type="project" value="InterPro"/>
</dbReference>
<feature type="non-terminal residue" evidence="2">
    <location>
        <position position="1"/>
    </location>
</feature>
<feature type="non-terminal residue" evidence="2">
    <location>
        <position position="61"/>
    </location>
</feature>
<protein>
    <recommendedName>
        <fullName evidence="1">VHS domain-containing protein</fullName>
    </recommendedName>
</protein>
<keyword evidence="3" id="KW-1185">Reference proteome</keyword>